<feature type="domain" description="Lcl C-terminal" evidence="1">
    <location>
        <begin position="73"/>
        <end position="198"/>
    </location>
</feature>
<dbReference type="AlphaFoldDB" id="A0A0F9L1Y5"/>
<evidence type="ECO:0000259" key="1">
    <source>
        <dbReference type="Pfam" id="PF07603"/>
    </source>
</evidence>
<organism evidence="2">
    <name type="scientific">marine sediment metagenome</name>
    <dbReference type="NCBI Taxonomy" id="412755"/>
    <lineage>
        <taxon>unclassified sequences</taxon>
        <taxon>metagenomes</taxon>
        <taxon>ecological metagenomes</taxon>
    </lineage>
</organism>
<dbReference type="PANTHER" id="PTHR35812:SF1">
    <property type="entry name" value="LIPOPROTEIN"/>
    <property type="match status" value="1"/>
</dbReference>
<dbReference type="EMBL" id="LAZR01012154">
    <property type="protein sequence ID" value="KKM30525.1"/>
    <property type="molecule type" value="Genomic_DNA"/>
</dbReference>
<sequence>MFNRGRMILMIVLLILVLPALSMAGTVDLPQTGQVTCYDAVGSVIACPSTGQDGDILAGVSWPLPRFTDNGDGTVTDRLTRLIWLQDAHCFGKRIGTTWTQALSDANSLADPSCSLTDGSTAGDWRLPNVNELESLINAEINTATWLNGQGFTNVQASFYWSSSTRVENKFFAWFVDFWRGHVDVSLTKFSYKVWPVRASTTLPAEIWDTGQVTSYDARDDGALERGIEWHTPRFTDNSDGTVTDNLTGLIWLRNANCFGVRLWTQALSEANSLADPSCSLTDGSAAGDWRLPNRKEFHSLTDFSQYNPALRSDHPFANVKSNYYWSSSTYAIVTQFAWDVNMYDGLVDYDSKLYFGGYVWPVRAGH</sequence>
<gene>
    <name evidence="2" type="ORF">LCGC14_1566120</name>
</gene>
<dbReference type="InterPro" id="IPR011460">
    <property type="entry name" value="Lcl_C"/>
</dbReference>
<name>A0A0F9L1Y5_9ZZZZ</name>
<dbReference type="PANTHER" id="PTHR35812">
    <property type="entry name" value="LIPOPROTEIN"/>
    <property type="match status" value="1"/>
</dbReference>
<accession>A0A0F9L1Y5</accession>
<proteinExistence type="predicted"/>
<comment type="caution">
    <text evidence="2">The sequence shown here is derived from an EMBL/GenBank/DDBJ whole genome shotgun (WGS) entry which is preliminary data.</text>
</comment>
<dbReference type="Pfam" id="PF07603">
    <property type="entry name" value="Lcl_C"/>
    <property type="match status" value="2"/>
</dbReference>
<evidence type="ECO:0000313" key="2">
    <source>
        <dbReference type="EMBL" id="KKM30525.1"/>
    </source>
</evidence>
<protein>
    <recommendedName>
        <fullName evidence="1">Lcl C-terminal domain-containing protein</fullName>
    </recommendedName>
</protein>
<feature type="domain" description="Lcl C-terminal" evidence="1">
    <location>
        <begin position="241"/>
        <end position="364"/>
    </location>
</feature>
<reference evidence="2" key="1">
    <citation type="journal article" date="2015" name="Nature">
        <title>Complex archaea that bridge the gap between prokaryotes and eukaryotes.</title>
        <authorList>
            <person name="Spang A."/>
            <person name="Saw J.H."/>
            <person name="Jorgensen S.L."/>
            <person name="Zaremba-Niedzwiedzka K."/>
            <person name="Martijn J."/>
            <person name="Lind A.E."/>
            <person name="van Eijk R."/>
            <person name="Schleper C."/>
            <person name="Guy L."/>
            <person name="Ettema T.J."/>
        </authorList>
    </citation>
    <scope>NUCLEOTIDE SEQUENCE</scope>
</reference>